<dbReference type="EMBL" id="BKCJ010991499">
    <property type="protein sequence ID" value="GFC61872.1"/>
    <property type="molecule type" value="Genomic_DNA"/>
</dbReference>
<organism evidence="1">
    <name type="scientific">Tanacetum cinerariifolium</name>
    <name type="common">Dalmatian daisy</name>
    <name type="synonym">Chrysanthemum cinerariifolium</name>
    <dbReference type="NCBI Taxonomy" id="118510"/>
    <lineage>
        <taxon>Eukaryota</taxon>
        <taxon>Viridiplantae</taxon>
        <taxon>Streptophyta</taxon>
        <taxon>Embryophyta</taxon>
        <taxon>Tracheophyta</taxon>
        <taxon>Spermatophyta</taxon>
        <taxon>Magnoliopsida</taxon>
        <taxon>eudicotyledons</taxon>
        <taxon>Gunneridae</taxon>
        <taxon>Pentapetalae</taxon>
        <taxon>asterids</taxon>
        <taxon>campanulids</taxon>
        <taxon>Asterales</taxon>
        <taxon>Asteraceae</taxon>
        <taxon>Asteroideae</taxon>
        <taxon>Anthemideae</taxon>
        <taxon>Anthemidinae</taxon>
        <taxon>Tanacetum</taxon>
    </lineage>
</organism>
<reference evidence="1" key="1">
    <citation type="journal article" date="2019" name="Sci. Rep.">
        <title>Draft genome of Tanacetum cinerariifolium, the natural source of mosquito coil.</title>
        <authorList>
            <person name="Yamashiro T."/>
            <person name="Shiraishi A."/>
            <person name="Satake H."/>
            <person name="Nakayama K."/>
        </authorList>
    </citation>
    <scope>NUCLEOTIDE SEQUENCE</scope>
</reference>
<sequence length="172" mass="20086">MVRSMMNLTTLPKSFWGYALESVARTLNMVLTKKVDKTPYEIWNEKAPNLPYLKDTHRKQLDNTSTTHIEKNIFVARYAEFFENSLTLQEAGRINVYLELIQEDDTQPSENTSEQHNEVEHMDVEPHSEIVTICRYNRIPQVLDRYGFHVELEEHELGDLNEPPNYKAASSD</sequence>
<protein>
    <submittedName>
        <fullName evidence="1">Retrotransposon protein, putative, Ty1-copia subclass</fullName>
    </submittedName>
</protein>
<proteinExistence type="predicted"/>
<name>A0A699Q5Z8_TANCI</name>
<comment type="caution">
    <text evidence="1">The sequence shown here is derived from an EMBL/GenBank/DDBJ whole genome shotgun (WGS) entry which is preliminary data.</text>
</comment>
<accession>A0A699Q5Z8</accession>
<dbReference type="AlphaFoldDB" id="A0A699Q5Z8"/>
<evidence type="ECO:0000313" key="1">
    <source>
        <dbReference type="EMBL" id="GFC61872.1"/>
    </source>
</evidence>
<gene>
    <name evidence="1" type="ORF">Tci_833842</name>
</gene>
<feature type="non-terminal residue" evidence="1">
    <location>
        <position position="172"/>
    </location>
</feature>